<name>A0A9P0LZ68_ACAOB</name>
<dbReference type="Proteomes" id="UP001152888">
    <property type="component" value="Unassembled WGS sequence"/>
</dbReference>
<dbReference type="OrthoDB" id="6668304at2759"/>
<evidence type="ECO:0000259" key="1">
    <source>
        <dbReference type="Pfam" id="PF00061"/>
    </source>
</evidence>
<feature type="domain" description="Lipocalin/cytosolic fatty-acid binding" evidence="1">
    <location>
        <begin position="84"/>
        <end position="187"/>
    </location>
</feature>
<comment type="caution">
    <text evidence="2">The sequence shown here is derived from an EMBL/GenBank/DDBJ whole genome shotgun (WGS) entry which is preliminary data.</text>
</comment>
<evidence type="ECO:0000313" key="3">
    <source>
        <dbReference type="Proteomes" id="UP001152888"/>
    </source>
</evidence>
<sequence>MHYRNFLLLISDRSINALLTMIKSIAVLSSVLCLVLADFCKEEKGIESFDPEKFKGVWYFSYRYGIKTPVSFANSCMKSDLNVTENGFEAKLEFYNNGKRKSFVVDVPLKKEGGSYFQITPKGANVQVYAVLLDTDYENYVTEYFCMFGKMAEGFIRTRSKNPSPEIIQKAKEVAKQRVPDVNTFVDLNCATSEI</sequence>
<dbReference type="EMBL" id="CAKOFQ010007644">
    <property type="protein sequence ID" value="CAH2005491.1"/>
    <property type="molecule type" value="Genomic_DNA"/>
</dbReference>
<dbReference type="InterPro" id="IPR000566">
    <property type="entry name" value="Lipocln_cytosolic_FA-bd_dom"/>
</dbReference>
<gene>
    <name evidence="2" type="ORF">ACAOBT_LOCUS28578</name>
</gene>
<protein>
    <recommendedName>
        <fullName evidence="1">Lipocalin/cytosolic fatty-acid binding domain-containing protein</fullName>
    </recommendedName>
</protein>
<evidence type="ECO:0000313" key="2">
    <source>
        <dbReference type="EMBL" id="CAH2005491.1"/>
    </source>
</evidence>
<dbReference type="Pfam" id="PF00061">
    <property type="entry name" value="Lipocalin"/>
    <property type="match status" value="1"/>
</dbReference>
<dbReference type="SUPFAM" id="SSF50814">
    <property type="entry name" value="Lipocalins"/>
    <property type="match status" value="1"/>
</dbReference>
<dbReference type="InterPro" id="IPR012674">
    <property type="entry name" value="Calycin"/>
</dbReference>
<organism evidence="2 3">
    <name type="scientific">Acanthoscelides obtectus</name>
    <name type="common">Bean weevil</name>
    <name type="synonym">Bruchus obtectus</name>
    <dbReference type="NCBI Taxonomy" id="200917"/>
    <lineage>
        <taxon>Eukaryota</taxon>
        <taxon>Metazoa</taxon>
        <taxon>Ecdysozoa</taxon>
        <taxon>Arthropoda</taxon>
        <taxon>Hexapoda</taxon>
        <taxon>Insecta</taxon>
        <taxon>Pterygota</taxon>
        <taxon>Neoptera</taxon>
        <taxon>Endopterygota</taxon>
        <taxon>Coleoptera</taxon>
        <taxon>Polyphaga</taxon>
        <taxon>Cucujiformia</taxon>
        <taxon>Chrysomeloidea</taxon>
        <taxon>Chrysomelidae</taxon>
        <taxon>Bruchinae</taxon>
        <taxon>Bruchini</taxon>
        <taxon>Acanthoscelides</taxon>
    </lineage>
</organism>
<proteinExistence type="predicted"/>
<accession>A0A9P0LZ68</accession>
<dbReference type="Gene3D" id="2.40.128.20">
    <property type="match status" value="1"/>
</dbReference>
<dbReference type="AlphaFoldDB" id="A0A9P0LZ68"/>
<reference evidence="2" key="1">
    <citation type="submission" date="2022-03" db="EMBL/GenBank/DDBJ databases">
        <authorList>
            <person name="Sayadi A."/>
        </authorList>
    </citation>
    <scope>NUCLEOTIDE SEQUENCE</scope>
</reference>
<keyword evidence="3" id="KW-1185">Reference proteome</keyword>